<keyword evidence="4" id="KW-1185">Reference proteome</keyword>
<dbReference type="EMBL" id="MU069884">
    <property type="protein sequence ID" value="KAF5832293.1"/>
    <property type="molecule type" value="Genomic_DNA"/>
</dbReference>
<feature type="transmembrane region" description="Helical" evidence="2">
    <location>
        <begin position="73"/>
        <end position="92"/>
    </location>
</feature>
<evidence type="ECO:0000256" key="2">
    <source>
        <dbReference type="SAM" id="Phobius"/>
    </source>
</evidence>
<feature type="region of interest" description="Disordered" evidence="1">
    <location>
        <begin position="249"/>
        <end position="363"/>
    </location>
</feature>
<feature type="transmembrane region" description="Helical" evidence="2">
    <location>
        <begin position="47"/>
        <end position="66"/>
    </location>
</feature>
<dbReference type="PANTHER" id="PTHR24330">
    <property type="entry name" value="HOMEOBOX PROTEIN BARH-LIKE"/>
    <property type="match status" value="1"/>
</dbReference>
<name>A0ABQ7GCG4_DUNSA</name>
<proteinExistence type="predicted"/>
<feature type="region of interest" description="Disordered" evidence="1">
    <location>
        <begin position="1093"/>
        <end position="1128"/>
    </location>
</feature>
<comment type="caution">
    <text evidence="3">The sequence shown here is derived from an EMBL/GenBank/DDBJ whole genome shotgun (WGS) entry which is preliminary data.</text>
</comment>
<feature type="compositionally biased region" description="Polar residues" evidence="1">
    <location>
        <begin position="1105"/>
        <end position="1115"/>
    </location>
</feature>
<feature type="compositionally biased region" description="Polar residues" evidence="1">
    <location>
        <begin position="325"/>
        <end position="363"/>
    </location>
</feature>
<dbReference type="Proteomes" id="UP000815325">
    <property type="component" value="Unassembled WGS sequence"/>
</dbReference>
<dbReference type="InterPro" id="IPR052145">
    <property type="entry name" value="Mediator/Homeobox_domain"/>
</dbReference>
<feature type="compositionally biased region" description="Low complexity" evidence="1">
    <location>
        <begin position="864"/>
        <end position="873"/>
    </location>
</feature>
<feature type="region of interest" description="Disordered" evidence="1">
    <location>
        <begin position="729"/>
        <end position="755"/>
    </location>
</feature>
<evidence type="ECO:0000313" key="3">
    <source>
        <dbReference type="EMBL" id="KAF5832293.1"/>
    </source>
</evidence>
<evidence type="ECO:0000313" key="4">
    <source>
        <dbReference type="Proteomes" id="UP000815325"/>
    </source>
</evidence>
<organism evidence="3 4">
    <name type="scientific">Dunaliella salina</name>
    <name type="common">Green alga</name>
    <name type="synonym">Protococcus salinus</name>
    <dbReference type="NCBI Taxonomy" id="3046"/>
    <lineage>
        <taxon>Eukaryota</taxon>
        <taxon>Viridiplantae</taxon>
        <taxon>Chlorophyta</taxon>
        <taxon>core chlorophytes</taxon>
        <taxon>Chlorophyceae</taxon>
        <taxon>CS clade</taxon>
        <taxon>Chlamydomonadales</taxon>
        <taxon>Dunaliellaceae</taxon>
        <taxon>Dunaliella</taxon>
    </lineage>
</organism>
<feature type="region of interest" description="Disordered" evidence="1">
    <location>
        <begin position="833"/>
        <end position="873"/>
    </location>
</feature>
<protein>
    <submittedName>
        <fullName evidence="3">Uncharacterized protein</fullName>
    </submittedName>
</protein>
<feature type="region of interest" description="Disordered" evidence="1">
    <location>
        <begin position="541"/>
        <end position="572"/>
    </location>
</feature>
<gene>
    <name evidence="3" type="ORF">DUNSADRAFT_11858</name>
</gene>
<reference evidence="3" key="1">
    <citation type="submission" date="2017-08" db="EMBL/GenBank/DDBJ databases">
        <authorList>
            <person name="Polle J.E."/>
            <person name="Barry K."/>
            <person name="Cushman J."/>
            <person name="Schmutz J."/>
            <person name="Tran D."/>
            <person name="Hathwaick L.T."/>
            <person name="Yim W.C."/>
            <person name="Jenkins J."/>
            <person name="Mckie-Krisberg Z.M."/>
            <person name="Prochnik S."/>
            <person name="Lindquist E."/>
            <person name="Dockter R.B."/>
            <person name="Adam C."/>
            <person name="Molina H."/>
            <person name="Bunkerborg J."/>
            <person name="Jin E."/>
            <person name="Buchheim M."/>
            <person name="Magnuson J."/>
        </authorList>
    </citation>
    <scope>NUCLEOTIDE SEQUENCE</scope>
    <source>
        <strain evidence="3">CCAP 19/18</strain>
    </source>
</reference>
<keyword evidence="2" id="KW-1133">Transmembrane helix</keyword>
<sequence length="1128" mass="121841">MESWEGPYDQLLLRQNWAVLELWPKPFAVFVAAEAAQLYSAGECSTGHTVIAVAGCLCCLALIKAIEYRRTNLIRCIFLAIGCLQMAGWINYTRGKDTLNNVHLYFDVGTTLYAVTPQLVMGLNGLPIEAYILFIGCHVASSALLYFSVARMSWYFALLRALGIHTLTIIAALVVHKRAHDFVLSSHQRASQQQPKQQHESFCEAGSAKQSSRAVTHTPLASQIVSWPAISTKVVRHLLVLLRQRPSTLHTDSSLTPQGAQAGSASNREPQGGMKIVLQQAQRSQSQAEPGTQGKQQQQQQQQQHIEGASGKGNTATGQEGAPSKQANGMQQGASGCNSSNNHGKKAWTSSYPSTHQTQSALGSSNPVLQEAMVQAARELEQRCSQEKLYTSKLVTQYSRQGPQRAPQSVRRSCRLILKLHGLATPDQIPSGGLAQLQHKLQKYQCLAPAVRSGCLVISCDAAPCIPACTLEEMSKAALAWAKEWAHEQGLLGHGEDLMTVQACCSTYWDDALDGEPSPVYSMAVHTPFLIPTAGGFNSASSIQKQQQDHAGMDGAMGKQGHAGNQAPEDGQRQAAVCEFELTLCAPEGELELHGWQGAEDAPEAVKSRSLCLLASLEGQFLGVTVKKRSLKKDGERVVQVCVSLPADSFDTSSHLKPLTLELWASGHLVSSYTAMLLTPSSSTGAAALAELQGWTAGLTGTLPEEDSGPFMLDLVEWMHFQTYAQQQRQQQQQGMGAARDPGLPEEPMQQQQQQQLELMRAVGVDLLEFSLSTGMQGVAGLLLECFAAFPFCTPPLTLLDTHSLLSKLQPLSTEEVATGEKGDLVEEAISAIPETALRPKDKTDAPPASTGHSSTQLHDHLHSSPSPAALTPNTPNTAAALTCVSTASSAVRCKLAAVARGLHSQLFKEDADFNAWTNSQVAPLARAWCRVWLLGIGLGALRMALTEGVPPFLEISSQVPVLLGYTAGALFIRPGSRHSEVILAAISAVRSSFAFMLGIGILPLSGTQMLLLRWRSEVPAEIIMMSVMERVRLSWMVPQRAFLTVSLWLLYARLGLPYPALQSVCVNLCSLGVSAAMEQRYRSLYPSPRLSAKQQALADGDTDFSASPKPNSQHRSAKAGKGEHPQR</sequence>
<accession>A0ABQ7GCG4</accession>
<feature type="transmembrane region" description="Helical" evidence="2">
    <location>
        <begin position="154"/>
        <end position="175"/>
    </location>
</feature>
<feature type="compositionally biased region" description="Polar residues" evidence="1">
    <location>
        <begin position="249"/>
        <end position="269"/>
    </location>
</feature>
<feature type="compositionally biased region" description="Polar residues" evidence="1">
    <location>
        <begin position="279"/>
        <end position="295"/>
    </location>
</feature>
<evidence type="ECO:0000256" key="1">
    <source>
        <dbReference type="SAM" id="MobiDB-lite"/>
    </source>
</evidence>
<feature type="transmembrane region" description="Helical" evidence="2">
    <location>
        <begin position="128"/>
        <end position="147"/>
    </location>
</feature>
<feature type="compositionally biased region" description="Polar residues" evidence="1">
    <location>
        <begin position="186"/>
        <end position="196"/>
    </location>
</feature>
<feature type="region of interest" description="Disordered" evidence="1">
    <location>
        <begin position="186"/>
        <end position="210"/>
    </location>
</feature>
<dbReference type="PANTHER" id="PTHR24330:SF19">
    <property type="entry name" value="MEDIATOR OF RNA POLYMERASE II TRANSCRIPTION SUBUNIT 29"/>
    <property type="match status" value="1"/>
</dbReference>
<keyword evidence="2" id="KW-0812">Transmembrane</keyword>
<keyword evidence="2" id="KW-0472">Membrane</keyword>